<dbReference type="Proteomes" id="UP000016930">
    <property type="component" value="Unassembled WGS sequence"/>
</dbReference>
<dbReference type="HOGENOM" id="CLU_2426803_0_0_1"/>
<gene>
    <name evidence="2" type="ORF">CERSUDRAFT_119562</name>
</gene>
<feature type="compositionally biased region" description="Basic and acidic residues" evidence="1">
    <location>
        <begin position="61"/>
        <end position="74"/>
    </location>
</feature>
<evidence type="ECO:0000313" key="3">
    <source>
        <dbReference type="Proteomes" id="UP000016930"/>
    </source>
</evidence>
<organism evidence="2 3">
    <name type="scientific">Ceriporiopsis subvermispora (strain B)</name>
    <name type="common">White-rot fungus</name>
    <name type="synonym">Gelatoporia subvermispora</name>
    <dbReference type="NCBI Taxonomy" id="914234"/>
    <lineage>
        <taxon>Eukaryota</taxon>
        <taxon>Fungi</taxon>
        <taxon>Dikarya</taxon>
        <taxon>Basidiomycota</taxon>
        <taxon>Agaricomycotina</taxon>
        <taxon>Agaricomycetes</taxon>
        <taxon>Polyporales</taxon>
        <taxon>Gelatoporiaceae</taxon>
        <taxon>Gelatoporia</taxon>
    </lineage>
</organism>
<feature type="region of interest" description="Disordered" evidence="1">
    <location>
        <begin position="43"/>
        <end position="91"/>
    </location>
</feature>
<accession>M2Q4H8</accession>
<dbReference type="AlphaFoldDB" id="M2Q4H8"/>
<keyword evidence="3" id="KW-1185">Reference proteome</keyword>
<name>M2Q4H8_CERS8</name>
<evidence type="ECO:0000256" key="1">
    <source>
        <dbReference type="SAM" id="MobiDB-lite"/>
    </source>
</evidence>
<protein>
    <submittedName>
        <fullName evidence="2">Uncharacterized protein</fullName>
    </submittedName>
</protein>
<sequence>MVPIPRSRRSLSTHDDVLGFLGEALAMNGWPCGDEAIQFELPEDEEVSRSQATTLQVHNVDIQRKHSPTHREQSSRGFPKRRQSSKNGGGR</sequence>
<evidence type="ECO:0000313" key="2">
    <source>
        <dbReference type="EMBL" id="EMD31708.1"/>
    </source>
</evidence>
<dbReference type="EMBL" id="KB445816">
    <property type="protein sequence ID" value="EMD31708.1"/>
    <property type="molecule type" value="Genomic_DNA"/>
</dbReference>
<reference evidence="2 3" key="1">
    <citation type="journal article" date="2012" name="Proc. Natl. Acad. Sci. U.S.A.">
        <title>Comparative genomics of Ceriporiopsis subvermispora and Phanerochaete chrysosporium provide insight into selective ligninolysis.</title>
        <authorList>
            <person name="Fernandez-Fueyo E."/>
            <person name="Ruiz-Duenas F.J."/>
            <person name="Ferreira P."/>
            <person name="Floudas D."/>
            <person name="Hibbett D.S."/>
            <person name="Canessa P."/>
            <person name="Larrondo L.F."/>
            <person name="James T.Y."/>
            <person name="Seelenfreund D."/>
            <person name="Lobos S."/>
            <person name="Polanco R."/>
            <person name="Tello M."/>
            <person name="Honda Y."/>
            <person name="Watanabe T."/>
            <person name="Watanabe T."/>
            <person name="Ryu J.S."/>
            <person name="Kubicek C.P."/>
            <person name="Schmoll M."/>
            <person name="Gaskell J."/>
            <person name="Hammel K.E."/>
            <person name="St John F.J."/>
            <person name="Vanden Wymelenberg A."/>
            <person name="Sabat G."/>
            <person name="Splinter BonDurant S."/>
            <person name="Syed K."/>
            <person name="Yadav J.S."/>
            <person name="Doddapaneni H."/>
            <person name="Subramanian V."/>
            <person name="Lavin J.L."/>
            <person name="Oguiza J.A."/>
            <person name="Perez G."/>
            <person name="Pisabarro A.G."/>
            <person name="Ramirez L."/>
            <person name="Santoyo F."/>
            <person name="Master E."/>
            <person name="Coutinho P.M."/>
            <person name="Henrissat B."/>
            <person name="Lombard V."/>
            <person name="Magnuson J.K."/>
            <person name="Kuees U."/>
            <person name="Hori C."/>
            <person name="Igarashi K."/>
            <person name="Samejima M."/>
            <person name="Held B.W."/>
            <person name="Barry K.W."/>
            <person name="LaButti K.M."/>
            <person name="Lapidus A."/>
            <person name="Lindquist E.A."/>
            <person name="Lucas S.M."/>
            <person name="Riley R."/>
            <person name="Salamov A.A."/>
            <person name="Hoffmeister D."/>
            <person name="Schwenk D."/>
            <person name="Hadar Y."/>
            <person name="Yarden O."/>
            <person name="de Vries R.P."/>
            <person name="Wiebenga A."/>
            <person name="Stenlid J."/>
            <person name="Eastwood D."/>
            <person name="Grigoriev I.V."/>
            <person name="Berka R.M."/>
            <person name="Blanchette R.A."/>
            <person name="Kersten P."/>
            <person name="Martinez A.T."/>
            <person name="Vicuna R."/>
            <person name="Cullen D."/>
        </authorList>
    </citation>
    <scope>NUCLEOTIDE SEQUENCE [LARGE SCALE GENOMIC DNA]</scope>
    <source>
        <strain evidence="2 3">B</strain>
    </source>
</reference>
<proteinExistence type="predicted"/>